<evidence type="ECO:0000313" key="1">
    <source>
        <dbReference type="EMBL" id="GAF86138.1"/>
    </source>
</evidence>
<comment type="caution">
    <text evidence="1">The sequence shown here is derived from an EMBL/GenBank/DDBJ whole genome shotgun (WGS) entry which is preliminary data.</text>
</comment>
<proteinExistence type="predicted"/>
<organism evidence="1">
    <name type="scientific">marine sediment metagenome</name>
    <dbReference type="NCBI Taxonomy" id="412755"/>
    <lineage>
        <taxon>unclassified sequences</taxon>
        <taxon>metagenomes</taxon>
        <taxon>ecological metagenomes</taxon>
    </lineage>
</organism>
<reference evidence="1" key="1">
    <citation type="journal article" date="2014" name="Front. Microbiol.">
        <title>High frequency of phylogenetically diverse reductive dehalogenase-homologous genes in deep subseafloor sedimentary metagenomes.</title>
        <authorList>
            <person name="Kawai M."/>
            <person name="Futagami T."/>
            <person name="Toyoda A."/>
            <person name="Takaki Y."/>
            <person name="Nishi S."/>
            <person name="Hori S."/>
            <person name="Arai W."/>
            <person name="Tsubouchi T."/>
            <person name="Morono Y."/>
            <person name="Uchiyama I."/>
            <person name="Ito T."/>
            <person name="Fujiyama A."/>
            <person name="Inagaki F."/>
            <person name="Takami H."/>
        </authorList>
    </citation>
    <scope>NUCLEOTIDE SEQUENCE</scope>
    <source>
        <strain evidence="1">Expedition CK06-06</strain>
    </source>
</reference>
<accession>X0SY53</accession>
<gene>
    <name evidence="1" type="ORF">S01H1_30663</name>
</gene>
<dbReference type="AlphaFoldDB" id="X0SY53"/>
<evidence type="ECO:0008006" key="2">
    <source>
        <dbReference type="Google" id="ProtNLM"/>
    </source>
</evidence>
<dbReference type="EMBL" id="BARS01018881">
    <property type="protein sequence ID" value="GAF86138.1"/>
    <property type="molecule type" value="Genomic_DNA"/>
</dbReference>
<name>X0SY53_9ZZZZ</name>
<sequence length="45" mass="5398">MKYLTVKDYAKKIGKTKKTVYNMIKDGRIEKERVKTFLNTFLIKD</sequence>
<protein>
    <recommendedName>
        <fullName evidence="2">Helix-turn-helix domain-containing protein</fullName>
    </recommendedName>
</protein>